<dbReference type="PANTHER" id="PTHR15858:SF0">
    <property type="entry name" value="IMMEDIATE EARLY RESPONSE 3-INTERACTING PROTEIN 1"/>
    <property type="match status" value="1"/>
</dbReference>
<evidence type="ECO:0000256" key="10">
    <source>
        <dbReference type="SAM" id="Phobius"/>
    </source>
</evidence>
<keyword evidence="7 10" id="KW-0472">Membrane</keyword>
<keyword evidence="5" id="KW-0653">Protein transport</keyword>
<keyword evidence="4 10" id="KW-0812">Transmembrane</keyword>
<dbReference type="GO" id="GO:0000139">
    <property type="term" value="C:Golgi membrane"/>
    <property type="evidence" value="ECO:0007669"/>
    <property type="project" value="TreeGrafter"/>
</dbReference>
<evidence type="ECO:0000256" key="5">
    <source>
        <dbReference type="ARBA" id="ARBA00022927"/>
    </source>
</evidence>
<dbReference type="PANTHER" id="PTHR15858">
    <property type="entry name" value="IMMEDIATE EARLY RESPONSE 3-INTERACTING PROTEIN 1"/>
    <property type="match status" value="1"/>
</dbReference>
<evidence type="ECO:0000256" key="2">
    <source>
        <dbReference type="ARBA" id="ARBA00016434"/>
    </source>
</evidence>
<keyword evidence="3" id="KW-0813">Transport</keyword>
<accession>A0A2M3ZC78</accession>
<dbReference type="GO" id="GO:0006888">
    <property type="term" value="P:endoplasmic reticulum to Golgi vesicle-mediated transport"/>
    <property type="evidence" value="ECO:0007669"/>
    <property type="project" value="TreeGrafter"/>
</dbReference>
<comment type="similarity">
    <text evidence="8">Belongs to the YOS1 family.</text>
</comment>
<feature type="transmembrane region" description="Helical" evidence="10">
    <location>
        <begin position="63"/>
        <end position="81"/>
    </location>
</feature>
<dbReference type="Pfam" id="PF08571">
    <property type="entry name" value="Yos1"/>
    <property type="match status" value="1"/>
</dbReference>
<dbReference type="AlphaFoldDB" id="A0A2M3ZC78"/>
<evidence type="ECO:0000256" key="11">
    <source>
        <dbReference type="SAM" id="SignalP"/>
    </source>
</evidence>
<protein>
    <recommendedName>
        <fullName evidence="2">Immediate early response 3-interacting protein 1</fullName>
    </recommendedName>
</protein>
<evidence type="ECO:0000256" key="1">
    <source>
        <dbReference type="ARBA" id="ARBA00004370"/>
    </source>
</evidence>
<evidence type="ECO:0000313" key="12">
    <source>
        <dbReference type="EMBL" id="MBW26112.1"/>
    </source>
</evidence>
<dbReference type="GO" id="GO:0005789">
    <property type="term" value="C:endoplasmic reticulum membrane"/>
    <property type="evidence" value="ECO:0007669"/>
    <property type="project" value="TreeGrafter"/>
</dbReference>
<dbReference type="EMBL" id="GGFM01005361">
    <property type="protein sequence ID" value="MBW26112.1"/>
    <property type="molecule type" value="Transcribed_RNA"/>
</dbReference>
<evidence type="ECO:0000256" key="6">
    <source>
        <dbReference type="ARBA" id="ARBA00022989"/>
    </source>
</evidence>
<sequence>MFTLWSLVEATLLFLNAVCVLSEERFLSKYGWGISSAQVQGFGEPTTTKGQILMLIRSIRTVAKVPLILFNILAIVFKLLLG</sequence>
<keyword evidence="11" id="KW-0732">Signal</keyword>
<dbReference type="InterPro" id="IPR013880">
    <property type="entry name" value="Yos1"/>
</dbReference>
<evidence type="ECO:0000256" key="9">
    <source>
        <dbReference type="ARBA" id="ARBA00045999"/>
    </source>
</evidence>
<evidence type="ECO:0000256" key="8">
    <source>
        <dbReference type="ARBA" id="ARBA00024203"/>
    </source>
</evidence>
<organism evidence="12">
    <name type="scientific">Anopheles braziliensis</name>
    <dbReference type="NCBI Taxonomy" id="58242"/>
    <lineage>
        <taxon>Eukaryota</taxon>
        <taxon>Metazoa</taxon>
        <taxon>Ecdysozoa</taxon>
        <taxon>Arthropoda</taxon>
        <taxon>Hexapoda</taxon>
        <taxon>Insecta</taxon>
        <taxon>Pterygota</taxon>
        <taxon>Neoptera</taxon>
        <taxon>Endopterygota</taxon>
        <taxon>Diptera</taxon>
        <taxon>Nematocera</taxon>
        <taxon>Culicoidea</taxon>
        <taxon>Culicidae</taxon>
        <taxon>Anophelinae</taxon>
        <taxon>Anopheles</taxon>
    </lineage>
</organism>
<evidence type="ECO:0000256" key="7">
    <source>
        <dbReference type="ARBA" id="ARBA00023136"/>
    </source>
</evidence>
<proteinExistence type="inferred from homology"/>
<comment type="function">
    <text evidence="9">Regulator of endoplasmic reticulum secretion that acts as a key determinant of brain size. Required for secretion of extracellular matrix proteins. Required for correct brain development by depositing sufficient extracellular matrix proteins for tissue integrity and the proliferation of neural progenitors. Acts as a regulator of the unfolded protein response (UPR).</text>
</comment>
<comment type="subcellular location">
    <subcellularLocation>
        <location evidence="1">Membrane</location>
    </subcellularLocation>
</comment>
<reference evidence="12" key="1">
    <citation type="submission" date="2018-01" db="EMBL/GenBank/DDBJ databases">
        <title>An insight into the sialome of Amazonian anophelines.</title>
        <authorList>
            <person name="Ribeiro J.M."/>
            <person name="Scarpassa V."/>
            <person name="Calvo E."/>
        </authorList>
    </citation>
    <scope>NUCLEOTIDE SEQUENCE</scope>
    <source>
        <tissue evidence="12">Salivary glands</tissue>
    </source>
</reference>
<keyword evidence="6 10" id="KW-1133">Transmembrane helix</keyword>
<feature type="chain" id="PRO_5014837478" description="Immediate early response 3-interacting protein 1" evidence="11">
    <location>
        <begin position="23"/>
        <end position="82"/>
    </location>
</feature>
<dbReference type="GO" id="GO:0015031">
    <property type="term" value="P:protein transport"/>
    <property type="evidence" value="ECO:0007669"/>
    <property type="project" value="UniProtKB-KW"/>
</dbReference>
<feature type="signal peptide" evidence="11">
    <location>
        <begin position="1"/>
        <end position="22"/>
    </location>
</feature>
<dbReference type="GO" id="GO:0030134">
    <property type="term" value="C:COPII-coated ER to Golgi transport vesicle"/>
    <property type="evidence" value="ECO:0007669"/>
    <property type="project" value="TreeGrafter"/>
</dbReference>
<evidence type="ECO:0000256" key="4">
    <source>
        <dbReference type="ARBA" id="ARBA00022692"/>
    </source>
</evidence>
<name>A0A2M3ZC78_9DIPT</name>
<evidence type="ECO:0000256" key="3">
    <source>
        <dbReference type="ARBA" id="ARBA00022448"/>
    </source>
</evidence>